<dbReference type="AlphaFoldDB" id="A0A4P7C502"/>
<dbReference type="Proteomes" id="UP000294325">
    <property type="component" value="Chromosome"/>
</dbReference>
<sequence length="68" mass="7033">MALVRHTVSNALTATGNVTGETLTVVRDVARGAVSAAEEVGTGLLRPPRVRPKGLLWGSAMSGVMCSR</sequence>
<keyword evidence="2" id="KW-1185">Reference proteome</keyword>
<name>A0A4P7C502_9GAMM</name>
<dbReference type="RefSeq" id="WP_134359157.1">
    <property type="nucleotide sequence ID" value="NZ_CP038033.1"/>
</dbReference>
<reference evidence="1 2" key="1">
    <citation type="submission" date="2019-03" db="EMBL/GenBank/DDBJ databases">
        <title>The genome sequence of Nitrosococcus wardiae strain D1FHST reveals the archetypal metabolic capacity of ammonia-oxidizing Gammaproteobacteria.</title>
        <authorList>
            <person name="Wang L."/>
            <person name="Lim C.K."/>
            <person name="Hanson T.E."/>
            <person name="Dang H."/>
            <person name="Klotz M.G."/>
        </authorList>
    </citation>
    <scope>NUCLEOTIDE SEQUENCE [LARGE SCALE GENOMIC DNA]</scope>
    <source>
        <strain evidence="1 2">D1FHS</strain>
    </source>
</reference>
<evidence type="ECO:0000313" key="2">
    <source>
        <dbReference type="Proteomes" id="UP000294325"/>
    </source>
</evidence>
<proteinExistence type="predicted"/>
<gene>
    <name evidence="1" type="ORF">E3U44_16315</name>
</gene>
<accession>A0A4P7C502</accession>
<dbReference type="EMBL" id="CP038033">
    <property type="protein sequence ID" value="QBQ55902.1"/>
    <property type="molecule type" value="Genomic_DNA"/>
</dbReference>
<organism evidence="1 2">
    <name type="scientific">Nitrosococcus wardiae</name>
    <dbReference type="NCBI Taxonomy" id="1814290"/>
    <lineage>
        <taxon>Bacteria</taxon>
        <taxon>Pseudomonadati</taxon>
        <taxon>Pseudomonadota</taxon>
        <taxon>Gammaproteobacteria</taxon>
        <taxon>Chromatiales</taxon>
        <taxon>Chromatiaceae</taxon>
        <taxon>Nitrosococcus</taxon>
    </lineage>
</organism>
<dbReference type="KEGG" id="nwr:E3U44_16315"/>
<evidence type="ECO:0000313" key="1">
    <source>
        <dbReference type="EMBL" id="QBQ55902.1"/>
    </source>
</evidence>
<protein>
    <submittedName>
        <fullName evidence="1">Uncharacterized protein</fullName>
    </submittedName>
</protein>
<dbReference type="OrthoDB" id="8774478at2"/>